<proteinExistence type="predicted"/>
<sequence length="56" mass="6094">MRDFSWTYFTITGDVESFLLYKEVNQLRMAGSAEAAAADDAGADELSGMSQEALLV</sequence>
<comment type="caution">
    <text evidence="1">The sequence shown here is derived from an EMBL/GenBank/DDBJ whole genome shotgun (WGS) entry which is preliminary data.</text>
</comment>
<dbReference type="Proteomes" id="UP000215145">
    <property type="component" value="Unassembled WGS sequence"/>
</dbReference>
<evidence type="ECO:0000313" key="1">
    <source>
        <dbReference type="EMBL" id="OXM15621.1"/>
    </source>
</evidence>
<dbReference type="InterPro" id="IPR025617">
    <property type="entry name" value="YqzL"/>
</dbReference>
<protein>
    <submittedName>
        <fullName evidence="1">YqzL family protein</fullName>
    </submittedName>
</protein>
<name>A0A229P0R1_9BACL</name>
<dbReference type="EMBL" id="NMUQ01000001">
    <property type="protein sequence ID" value="OXM15621.1"/>
    <property type="molecule type" value="Genomic_DNA"/>
</dbReference>
<evidence type="ECO:0000313" key="2">
    <source>
        <dbReference type="Proteomes" id="UP000215145"/>
    </source>
</evidence>
<keyword evidence="2" id="KW-1185">Reference proteome</keyword>
<accession>A0A229P0R1</accession>
<organism evidence="1 2">
    <name type="scientific">Paenibacillus herberti</name>
    <dbReference type="NCBI Taxonomy" id="1619309"/>
    <lineage>
        <taxon>Bacteria</taxon>
        <taxon>Bacillati</taxon>
        <taxon>Bacillota</taxon>
        <taxon>Bacilli</taxon>
        <taxon>Bacillales</taxon>
        <taxon>Paenibacillaceae</taxon>
        <taxon>Paenibacillus</taxon>
    </lineage>
</organism>
<reference evidence="1 2" key="1">
    <citation type="submission" date="2017-07" db="EMBL/GenBank/DDBJ databases">
        <title>Paenibacillus herberti R33 genome sequencing and assembly.</title>
        <authorList>
            <person name="Su W."/>
        </authorList>
    </citation>
    <scope>NUCLEOTIDE SEQUENCE [LARGE SCALE GENOMIC DNA]</scope>
    <source>
        <strain evidence="1 2">R33</strain>
    </source>
</reference>
<dbReference type="Pfam" id="PF14006">
    <property type="entry name" value="YqzL"/>
    <property type="match status" value="1"/>
</dbReference>
<dbReference type="AlphaFoldDB" id="A0A229P0R1"/>
<dbReference type="RefSeq" id="WP_089522714.1">
    <property type="nucleotide sequence ID" value="NZ_NMUQ01000001.1"/>
</dbReference>
<gene>
    <name evidence="1" type="ORF">CGZ75_02490</name>
</gene>